<evidence type="ECO:0000313" key="9">
    <source>
        <dbReference type="Proteomes" id="UP000316621"/>
    </source>
</evidence>
<organism evidence="8 9">
    <name type="scientific">Papaver somniferum</name>
    <name type="common">Opium poppy</name>
    <dbReference type="NCBI Taxonomy" id="3469"/>
    <lineage>
        <taxon>Eukaryota</taxon>
        <taxon>Viridiplantae</taxon>
        <taxon>Streptophyta</taxon>
        <taxon>Embryophyta</taxon>
        <taxon>Tracheophyta</taxon>
        <taxon>Spermatophyta</taxon>
        <taxon>Magnoliopsida</taxon>
        <taxon>Ranunculales</taxon>
        <taxon>Papaveraceae</taxon>
        <taxon>Papaveroideae</taxon>
        <taxon>Papaver</taxon>
    </lineage>
</organism>
<dbReference type="PANTHER" id="PTHR45914:SF54">
    <property type="entry name" value="OS08G0471401 PROTEIN"/>
    <property type="match status" value="1"/>
</dbReference>
<dbReference type="CDD" id="cd11454">
    <property type="entry name" value="bHLH_AtIND_like"/>
    <property type="match status" value="1"/>
</dbReference>
<dbReference type="AlphaFoldDB" id="A0A4Y7ID08"/>
<dbReference type="OrthoDB" id="2017571at2759"/>
<dbReference type="SUPFAM" id="SSF47459">
    <property type="entry name" value="HLH, helix-loop-helix DNA-binding domain"/>
    <property type="match status" value="1"/>
</dbReference>
<keyword evidence="5" id="KW-0539">Nucleus</keyword>
<dbReference type="Pfam" id="PF00010">
    <property type="entry name" value="HLH"/>
    <property type="match status" value="1"/>
</dbReference>
<feature type="compositionally biased region" description="Basic and acidic residues" evidence="6">
    <location>
        <begin position="56"/>
        <end position="65"/>
    </location>
</feature>
<name>A0A4Y7ID08_PAPSO</name>
<dbReference type="Proteomes" id="UP000316621">
    <property type="component" value="Chromosome 1"/>
</dbReference>
<dbReference type="InterPro" id="IPR036638">
    <property type="entry name" value="HLH_DNA-bd_sf"/>
</dbReference>
<feature type="region of interest" description="Disordered" evidence="6">
    <location>
        <begin position="159"/>
        <end position="184"/>
    </location>
</feature>
<sequence>MDVDFLKSATEEQTMEMMMMMMQMEKLPTDYPGPHHQHEGTDSQSMEFSGSSIDSLTHHSYDDNPHQSSSLALVNHHHHHANPSTLSFIGNNSSVHHQEQVNMSSAMVVGNNKFSSGHRAGELSGANANGAFSNKRSSMAAMREMIFRIAAMQPIHIDPESVKPPKRKNVKISKDPQSVAARHRRERISERIRILQRLVPGGTKMDTASMLDEAIHYVKFLKTQVQSLEKVATNNINTGGSAGSSPPLGFGANYSSLAKAYQYLPTQHQIMFNPNNTHHQMLN</sequence>
<accession>A0A4Y7ID08</accession>
<reference evidence="8 9" key="1">
    <citation type="journal article" date="2018" name="Science">
        <title>The opium poppy genome and morphinan production.</title>
        <authorList>
            <person name="Guo L."/>
            <person name="Winzer T."/>
            <person name="Yang X."/>
            <person name="Li Y."/>
            <person name="Ning Z."/>
            <person name="He Z."/>
            <person name="Teodor R."/>
            <person name="Lu Y."/>
            <person name="Bowser T.A."/>
            <person name="Graham I.A."/>
            <person name="Ye K."/>
        </authorList>
    </citation>
    <scope>NUCLEOTIDE SEQUENCE [LARGE SCALE GENOMIC DNA]</scope>
    <source>
        <strain evidence="9">cv. HN1</strain>
        <tissue evidence="8">Leaves</tissue>
    </source>
</reference>
<dbReference type="Gramene" id="RZC45670">
    <property type="protein sequence ID" value="RZC45670"/>
    <property type="gene ID" value="C5167_038620"/>
</dbReference>
<evidence type="ECO:0000256" key="5">
    <source>
        <dbReference type="ARBA" id="ARBA00023242"/>
    </source>
</evidence>
<dbReference type="PANTHER" id="PTHR45914">
    <property type="entry name" value="TRANSCRIPTION FACTOR HEC3-RELATED"/>
    <property type="match status" value="1"/>
</dbReference>
<gene>
    <name evidence="8" type="ORF">C5167_038620</name>
</gene>
<comment type="subcellular location">
    <subcellularLocation>
        <location evidence="1">Nucleus</location>
    </subcellularLocation>
</comment>
<dbReference type="PROSITE" id="PS50888">
    <property type="entry name" value="BHLH"/>
    <property type="match status" value="1"/>
</dbReference>
<dbReference type="InterPro" id="IPR011598">
    <property type="entry name" value="bHLH_dom"/>
</dbReference>
<feature type="compositionally biased region" description="Polar residues" evidence="6">
    <location>
        <begin position="42"/>
        <end position="55"/>
    </location>
</feature>
<keyword evidence="3" id="KW-0238">DNA-binding</keyword>
<evidence type="ECO:0000256" key="4">
    <source>
        <dbReference type="ARBA" id="ARBA00023163"/>
    </source>
</evidence>
<evidence type="ECO:0000313" key="8">
    <source>
        <dbReference type="EMBL" id="RZC45670.1"/>
    </source>
</evidence>
<dbReference type="Gene3D" id="4.10.280.10">
    <property type="entry name" value="Helix-loop-helix DNA-binding domain"/>
    <property type="match status" value="1"/>
</dbReference>
<dbReference type="GO" id="GO:0005634">
    <property type="term" value="C:nucleus"/>
    <property type="evidence" value="ECO:0007669"/>
    <property type="project" value="UniProtKB-SubCell"/>
</dbReference>
<feature type="region of interest" description="Disordered" evidence="6">
    <location>
        <begin position="28"/>
        <end position="67"/>
    </location>
</feature>
<dbReference type="EMBL" id="CM010715">
    <property type="protein sequence ID" value="RZC45670.1"/>
    <property type="molecule type" value="Genomic_DNA"/>
</dbReference>
<protein>
    <recommendedName>
        <fullName evidence="7">BHLH domain-containing protein</fullName>
    </recommendedName>
</protein>
<keyword evidence="2" id="KW-0805">Transcription regulation</keyword>
<evidence type="ECO:0000259" key="7">
    <source>
        <dbReference type="PROSITE" id="PS50888"/>
    </source>
</evidence>
<dbReference type="GO" id="GO:0003700">
    <property type="term" value="F:DNA-binding transcription factor activity"/>
    <property type="evidence" value="ECO:0007669"/>
    <property type="project" value="InterPro"/>
</dbReference>
<keyword evidence="4" id="KW-0804">Transcription</keyword>
<dbReference type="GO" id="GO:0003677">
    <property type="term" value="F:DNA binding"/>
    <property type="evidence" value="ECO:0007669"/>
    <property type="project" value="UniProtKB-KW"/>
</dbReference>
<dbReference type="FunFam" id="4.10.280.10:FF:000053">
    <property type="entry name" value="BHLH transcription factor"/>
    <property type="match status" value="1"/>
</dbReference>
<keyword evidence="9" id="KW-1185">Reference proteome</keyword>
<proteinExistence type="predicted"/>
<dbReference type="SMART" id="SM00353">
    <property type="entry name" value="HLH"/>
    <property type="match status" value="1"/>
</dbReference>
<dbReference type="GO" id="GO:0046983">
    <property type="term" value="F:protein dimerization activity"/>
    <property type="evidence" value="ECO:0007669"/>
    <property type="project" value="InterPro"/>
</dbReference>
<feature type="domain" description="BHLH" evidence="7">
    <location>
        <begin position="172"/>
        <end position="221"/>
    </location>
</feature>
<evidence type="ECO:0000256" key="2">
    <source>
        <dbReference type="ARBA" id="ARBA00023015"/>
    </source>
</evidence>
<dbReference type="InterPro" id="IPR045843">
    <property type="entry name" value="IND-like"/>
</dbReference>
<evidence type="ECO:0000256" key="6">
    <source>
        <dbReference type="SAM" id="MobiDB-lite"/>
    </source>
</evidence>
<evidence type="ECO:0000256" key="3">
    <source>
        <dbReference type="ARBA" id="ARBA00023125"/>
    </source>
</evidence>
<evidence type="ECO:0000256" key="1">
    <source>
        <dbReference type="ARBA" id="ARBA00004123"/>
    </source>
</evidence>